<dbReference type="EMBL" id="LT960612">
    <property type="protein sequence ID" value="SON52585.1"/>
    <property type="molecule type" value="Genomic_DNA"/>
</dbReference>
<dbReference type="CDD" id="cd07821">
    <property type="entry name" value="PYR_PYL_RCAR_like"/>
    <property type="match status" value="1"/>
</dbReference>
<gene>
    <name evidence="1" type="ORF">VTAP4600_B0974</name>
</gene>
<dbReference type="OrthoDB" id="1364128at2"/>
<dbReference type="Pfam" id="PF10604">
    <property type="entry name" value="Polyketide_cyc2"/>
    <property type="match status" value="1"/>
</dbReference>
<name>A0A2N8ZL02_9VIBR</name>
<dbReference type="InterPro" id="IPR023393">
    <property type="entry name" value="START-like_dom_sf"/>
</dbReference>
<dbReference type="Gene3D" id="3.30.530.20">
    <property type="match status" value="1"/>
</dbReference>
<dbReference type="PANTHER" id="PTHR39332:SF7">
    <property type="entry name" value="SRPBCC FAMILY PROTEIN"/>
    <property type="match status" value="1"/>
</dbReference>
<dbReference type="SUPFAM" id="SSF55961">
    <property type="entry name" value="Bet v1-like"/>
    <property type="match status" value="1"/>
</dbReference>
<protein>
    <recommendedName>
        <fullName evidence="3">SRPBCC family protein</fullName>
    </recommendedName>
</protein>
<dbReference type="PANTHER" id="PTHR39332">
    <property type="entry name" value="BLL4707 PROTEIN"/>
    <property type="match status" value="1"/>
</dbReference>
<proteinExistence type="predicted"/>
<evidence type="ECO:0000313" key="2">
    <source>
        <dbReference type="Proteomes" id="UP000235828"/>
    </source>
</evidence>
<dbReference type="AlphaFoldDB" id="A0A2N8ZL02"/>
<evidence type="ECO:0008006" key="3">
    <source>
        <dbReference type="Google" id="ProtNLM"/>
    </source>
</evidence>
<organism evidence="1 2">
    <name type="scientific">Vibrio tapetis subsp. tapetis</name>
    <dbReference type="NCBI Taxonomy" id="1671868"/>
    <lineage>
        <taxon>Bacteria</taxon>
        <taxon>Pseudomonadati</taxon>
        <taxon>Pseudomonadota</taxon>
        <taxon>Gammaproteobacteria</taxon>
        <taxon>Vibrionales</taxon>
        <taxon>Vibrionaceae</taxon>
        <taxon>Vibrio</taxon>
    </lineage>
</organism>
<dbReference type="Proteomes" id="UP000235828">
    <property type="component" value="Chromosome B"/>
</dbReference>
<keyword evidence="2" id="KW-1185">Reference proteome</keyword>
<dbReference type="InterPro" id="IPR019587">
    <property type="entry name" value="Polyketide_cyclase/dehydratase"/>
</dbReference>
<dbReference type="RefSeq" id="WP_102524799.1">
    <property type="nucleotide sequence ID" value="NZ_LT960612.1"/>
</dbReference>
<reference evidence="1 2" key="1">
    <citation type="submission" date="2017-10" db="EMBL/GenBank/DDBJ databases">
        <authorList>
            <person name="Banno H."/>
            <person name="Chua N.-H."/>
        </authorList>
    </citation>
    <scope>NUCLEOTIDE SEQUENCE [LARGE SCALE GENOMIC DNA]</scope>
    <source>
        <strain evidence="1">Vibrio tapetis CECT4600</strain>
    </source>
</reference>
<sequence length="168" mass="18934">MAHYTEKTITVNLPADKIWQVLDDFSSVERFAATIQSSPIIGDITSGLGTKRKCTFHDGSSLVEEIIEYRQNEKIALRLSDYTLPLKSMQAEIKVTAIDDKQSELFMSTEFEVKAGPLGWLLGQFLMRPMMKSVFKNQLAGLAYHCATGRQIDKKMPAKEELTDWVIG</sequence>
<dbReference type="KEGG" id="vta:B0974"/>
<evidence type="ECO:0000313" key="1">
    <source>
        <dbReference type="EMBL" id="SON52585.1"/>
    </source>
</evidence>
<accession>A0A2N8ZL02</accession>